<feature type="binding site" evidence="8">
    <location>
        <position position="295"/>
    </location>
    <ligand>
        <name>ATP</name>
        <dbReference type="ChEBI" id="CHEBI:30616"/>
    </ligand>
</feature>
<dbReference type="GO" id="GO:0005524">
    <property type="term" value="F:ATP binding"/>
    <property type="evidence" value="ECO:0007669"/>
    <property type="project" value="UniProtKB-UniRule"/>
</dbReference>
<dbReference type="GO" id="GO:0000932">
    <property type="term" value="C:P-body"/>
    <property type="evidence" value="ECO:0007669"/>
    <property type="project" value="TreeGrafter"/>
</dbReference>
<dbReference type="PANTHER" id="PTHR12272">
    <property type="entry name" value="DEADENYLATION COMPLEX SUBUNIT PAN3"/>
    <property type="match status" value="1"/>
</dbReference>
<comment type="domain">
    <text evidence="8">The pseudokinase domain, the coiled-coil (CC), and C-terminal knob domain (CK) form a structural unit (PKC) that forms an extensive high-affinity interaction surface for PAN2.</text>
</comment>
<dbReference type="InterPro" id="IPR041332">
    <property type="entry name" value="Pan3_CK"/>
</dbReference>
<feature type="region of interest" description="Knob domain" evidence="8">
    <location>
        <begin position="549"/>
        <end position="650"/>
    </location>
</feature>
<dbReference type="STRING" id="1141098.A0A1Y2E7C7"/>
<comment type="domain">
    <text evidence="8">The N-terminal zinc finger binds to poly(A) RNA.</text>
</comment>
<evidence type="ECO:0000313" key="13">
    <source>
        <dbReference type="Proteomes" id="UP000193689"/>
    </source>
</evidence>
<comment type="caution">
    <text evidence="8">Lacks conserved residue(s) required for the propagation of feature annotation.</text>
</comment>
<evidence type="ECO:0000256" key="2">
    <source>
        <dbReference type="ARBA" id="ARBA00022490"/>
    </source>
</evidence>
<dbReference type="FunFam" id="1.10.287.3700:FF:000001">
    <property type="entry name" value="PAN2-PAN3 deadenylation complex subunit PAN3"/>
    <property type="match status" value="1"/>
</dbReference>
<dbReference type="GO" id="GO:0031251">
    <property type="term" value="C:PAN complex"/>
    <property type="evidence" value="ECO:0007669"/>
    <property type="project" value="UniProtKB-UniRule"/>
</dbReference>
<comment type="domain">
    <text evidence="8">Contains a pseudokinase domain. The protein kinase domain is predicted to be catalytically inactive because some of the residues important for catalytic activity are substituted and it lacks the equivalent of the binding site for a peptide substrate. However, it has retained an ATP-binding site and ATP-binding is required for mRNA degradation, stimulating the activity of the PAN2 nuclease in vitro. The nucleotide-binding site is juxtaposed to the RNase active site of PAN2 in the complex and may actually bind nucleosides of a poly(A) RNA rather than ATP, feeding the poly(A)-tail to the active site of the deadenylase and thus increasing the efficiency with which this distributive enzyme degrades oligo(A) RNAs.</text>
</comment>
<dbReference type="EMBL" id="MCFJ01000004">
    <property type="protein sequence ID" value="ORY67440.1"/>
    <property type="molecule type" value="Genomic_DNA"/>
</dbReference>
<feature type="region of interest" description="Disordered" evidence="10">
    <location>
        <begin position="1"/>
        <end position="25"/>
    </location>
</feature>
<dbReference type="Pfam" id="PF18101">
    <property type="entry name" value="Pan3_CK"/>
    <property type="match status" value="1"/>
</dbReference>
<feature type="zinc finger region" description="C3H1-type" evidence="9">
    <location>
        <begin position="24"/>
        <end position="53"/>
    </location>
</feature>
<dbReference type="GO" id="GO:0006397">
    <property type="term" value="P:mRNA processing"/>
    <property type="evidence" value="ECO:0007669"/>
    <property type="project" value="UniProtKB-KW"/>
</dbReference>
<reference evidence="12 13" key="1">
    <citation type="submission" date="2016-07" db="EMBL/GenBank/DDBJ databases">
        <title>Pervasive Adenine N6-methylation of Active Genes in Fungi.</title>
        <authorList>
            <consortium name="DOE Joint Genome Institute"/>
            <person name="Mondo S.J."/>
            <person name="Dannebaum R.O."/>
            <person name="Kuo R.C."/>
            <person name="Labutti K."/>
            <person name="Haridas S."/>
            <person name="Kuo A."/>
            <person name="Salamov A."/>
            <person name="Ahrendt S.R."/>
            <person name="Lipzen A."/>
            <person name="Sullivan W."/>
            <person name="Andreopoulos W.B."/>
            <person name="Clum A."/>
            <person name="Lindquist E."/>
            <person name="Daum C."/>
            <person name="Ramamoorthy G.K."/>
            <person name="Gryganskyi A."/>
            <person name="Culley D."/>
            <person name="Magnuson J.K."/>
            <person name="James T.Y."/>
            <person name="O'Malley M.A."/>
            <person name="Stajich J.E."/>
            <person name="Spatafora J.W."/>
            <person name="Visel A."/>
            <person name="Grigoriev I.V."/>
        </authorList>
    </citation>
    <scope>NUCLEOTIDE SEQUENCE [LARGE SCALE GENOMIC DNA]</scope>
    <source>
        <strain evidence="12 13">CBS 129021</strain>
    </source>
</reference>
<comment type="caution">
    <text evidence="12">The sequence shown here is derived from an EMBL/GenBank/DDBJ whole genome shotgun (WGS) entry which is preliminary data.</text>
</comment>
<organism evidence="12 13">
    <name type="scientific">Pseudomassariella vexata</name>
    <dbReference type="NCBI Taxonomy" id="1141098"/>
    <lineage>
        <taxon>Eukaryota</taxon>
        <taxon>Fungi</taxon>
        <taxon>Dikarya</taxon>
        <taxon>Ascomycota</taxon>
        <taxon>Pezizomycotina</taxon>
        <taxon>Sordariomycetes</taxon>
        <taxon>Xylariomycetidae</taxon>
        <taxon>Amphisphaeriales</taxon>
        <taxon>Pseudomassariaceae</taxon>
        <taxon>Pseudomassariella</taxon>
    </lineage>
</organism>
<keyword evidence="5 9" id="KW-0863">Zinc-finger</keyword>
<feature type="coiled-coil region" evidence="8">
    <location>
        <begin position="510"/>
        <end position="548"/>
    </location>
</feature>
<dbReference type="GO" id="GO:0000289">
    <property type="term" value="P:nuclear-transcribed mRNA poly(A) tail shortening"/>
    <property type="evidence" value="ECO:0007669"/>
    <property type="project" value="UniProtKB-UniRule"/>
</dbReference>
<comment type="subunit">
    <text evidence="8">Homodimer. Forms a heterotrimer with a catalytic subunit PAN2 to form the poly(A)-nuclease (PAN) deadenylation complex. Interacts (via PAM-2 motif) with poly(A)-binding protein PAB1 (via PABC domain), conferring substrate specificity of the enzyme complex.</text>
</comment>
<keyword evidence="3 8" id="KW-0507">mRNA processing</keyword>
<evidence type="ECO:0000256" key="7">
    <source>
        <dbReference type="ARBA" id="ARBA00023054"/>
    </source>
</evidence>
<keyword evidence="4 8" id="KW-0547">Nucleotide-binding</keyword>
<dbReference type="Proteomes" id="UP000193689">
    <property type="component" value="Unassembled WGS sequence"/>
</dbReference>
<sequence>MATSRFTPAERGRQMASPRPKTRDSKDTLCRNILIYGKCRYENQGCAFNHDQNKADSFENSMKKSLNVDSPAFTPAQLQSGTKKFTFSSQTVNATPFTPKGGAQDGDVSGGGVFNPAAIREFTPQVPQNYDLHATGTTNGVTPEASGSVHDPFFAMSSMAQTLPAAQYNPYAEDQNHLAAAGGSYYTSQTGYTAPMQPLQYHLYAPTGPYKQDLTPYQRQPHDFFLREDIREELHKKADATRQVLPNSQLPTVSNHYHSLVPLDTPRSGANFFGNYVSWVYKATSKKNGHTYCLRRLQGLRLNNVESVRGIQSWKRISNGNVVSVIECFTSRDFSDNSLVFIHNYHPLSKTLAEHHFNTAQGSRYTRQFSVPESILWSYICQICNALKAIHAEKLAARCIDASKVILTDKNRVRLGGCAILDVLDYESTQPLVDMQQEDFIQLGRLILSIGTNTPALGSPQTVIPQSALEQFGRTYSVELRERVIWLLSRPSPQETAQKNILELACGLSSHFVDCFDTSLHAQDEVNSNLMRELENGRIARLVMKLGTINERPEFDNDPSWSENGERYQLKLFRDYVFHQVDSSGHPVLDLGHMISSLNKLDAGIDERIHLASRDNQTVFVVSYKELKKMVANCFNELAKPHGKQASRGF</sequence>
<keyword evidence="9" id="KW-0479">Metal-binding</keyword>
<dbReference type="InterPro" id="IPR030844">
    <property type="entry name" value="PAN3"/>
</dbReference>
<dbReference type="Gene3D" id="1.10.510.10">
    <property type="entry name" value="Transferase(Phosphotransferase) domain 1"/>
    <property type="match status" value="1"/>
</dbReference>
<evidence type="ECO:0000256" key="1">
    <source>
        <dbReference type="ARBA" id="ARBA00004496"/>
    </source>
</evidence>
<accession>A0A1Y2E7C7</accession>
<dbReference type="Gene3D" id="1.20.5.5160">
    <property type="match status" value="1"/>
</dbReference>
<keyword evidence="6 8" id="KW-0067">ATP-binding</keyword>
<proteinExistence type="inferred from homology"/>
<dbReference type="SUPFAM" id="SSF56112">
    <property type="entry name" value="Protein kinase-like (PK-like)"/>
    <property type="match status" value="1"/>
</dbReference>
<dbReference type="Gene3D" id="1.10.287.3700">
    <property type="match status" value="1"/>
</dbReference>
<dbReference type="FunCoup" id="A0A1Y2E7C7">
    <property type="interactions" value="621"/>
</dbReference>
<dbReference type="GO" id="GO:0008143">
    <property type="term" value="F:poly(A) binding"/>
    <property type="evidence" value="ECO:0007669"/>
    <property type="project" value="TreeGrafter"/>
</dbReference>
<dbReference type="AlphaFoldDB" id="A0A1Y2E7C7"/>
<keyword evidence="13" id="KW-1185">Reference proteome</keyword>
<dbReference type="PROSITE" id="PS50103">
    <property type="entry name" value="ZF_C3H1"/>
    <property type="match status" value="1"/>
</dbReference>
<evidence type="ECO:0000256" key="10">
    <source>
        <dbReference type="SAM" id="MobiDB-lite"/>
    </source>
</evidence>
<evidence type="ECO:0000256" key="6">
    <source>
        <dbReference type="ARBA" id="ARBA00022840"/>
    </source>
</evidence>
<feature type="binding site" evidence="8">
    <location>
        <begin position="403"/>
        <end position="404"/>
    </location>
    <ligand>
        <name>ATP</name>
        <dbReference type="ChEBI" id="CHEBI:30616"/>
    </ligand>
</feature>
<evidence type="ECO:0000259" key="11">
    <source>
        <dbReference type="PROSITE" id="PS50103"/>
    </source>
</evidence>
<dbReference type="HAMAP" id="MF_03181">
    <property type="entry name" value="PAN3"/>
    <property type="match status" value="1"/>
</dbReference>
<dbReference type="InterPro" id="IPR000571">
    <property type="entry name" value="Znf_CCCH"/>
</dbReference>
<evidence type="ECO:0000256" key="3">
    <source>
        <dbReference type="ARBA" id="ARBA00022664"/>
    </source>
</evidence>
<protein>
    <recommendedName>
        <fullName evidence="8">PAN2-PAN3 deadenylation complex subunit PAN3</fullName>
    </recommendedName>
    <alternativeName>
        <fullName evidence="8">PAB1P-dependent poly(A)-specific ribonuclease</fullName>
    </alternativeName>
    <alternativeName>
        <fullName evidence="8">Poly(A)-nuclease deadenylation complex subunit 3</fullName>
        <shortName evidence="8">PAN deadenylation complex subunit 3</shortName>
    </alternativeName>
</protein>
<evidence type="ECO:0000256" key="9">
    <source>
        <dbReference type="PROSITE-ProRule" id="PRU00723"/>
    </source>
</evidence>
<evidence type="ECO:0000256" key="5">
    <source>
        <dbReference type="ARBA" id="ARBA00022771"/>
    </source>
</evidence>
<dbReference type="InParanoid" id="A0A1Y2E7C7"/>
<dbReference type="Gene3D" id="6.10.250.3160">
    <property type="match status" value="1"/>
</dbReference>
<dbReference type="Pfam" id="PF25586">
    <property type="entry name" value="zf-CCCH_PAN3"/>
    <property type="match status" value="1"/>
</dbReference>
<evidence type="ECO:0000313" key="12">
    <source>
        <dbReference type="EMBL" id="ORY67440.1"/>
    </source>
</evidence>
<evidence type="ECO:0000256" key="4">
    <source>
        <dbReference type="ARBA" id="ARBA00022741"/>
    </source>
</evidence>
<dbReference type="PANTHER" id="PTHR12272:SF11">
    <property type="entry name" value="PAN2-PAN3 DEADENYLATION COMPLEX SUBUNIT PAN3"/>
    <property type="match status" value="1"/>
</dbReference>
<dbReference type="GO" id="GO:0008270">
    <property type="term" value="F:zinc ion binding"/>
    <property type="evidence" value="ECO:0007669"/>
    <property type="project" value="UniProtKB-KW"/>
</dbReference>
<keyword evidence="2 8" id="KW-0963">Cytoplasm</keyword>
<comment type="subcellular location">
    <subcellularLocation>
        <location evidence="1 8">Cytoplasm</location>
    </subcellularLocation>
</comment>
<feature type="domain" description="C3H1-type" evidence="11">
    <location>
        <begin position="24"/>
        <end position="53"/>
    </location>
</feature>
<dbReference type="InterPro" id="IPR011009">
    <property type="entry name" value="Kinase-like_dom_sf"/>
</dbReference>
<keyword evidence="9" id="KW-0862">Zinc</keyword>
<dbReference type="OrthoDB" id="204958at2759"/>
<gene>
    <name evidence="8" type="primary">PAN3</name>
    <name evidence="12" type="ORF">BCR38DRAFT_337923</name>
</gene>
<comment type="function">
    <text evidence="8">Regulatory subunit of the poly(A)-nuclease (PAN) deadenylation complex, one of two cytoplasmic mRNA deadenylases involved in mRNA turnover. PAN specifically shortens poly(A) tails of RNA and the activity is stimulated by poly(A)-binding protein PAB1. PAN deadenylation is followed by rapid degradation of the shortened mRNA tails by the CCR4-NOT complex. Deadenylated mRNAs are then degraded by two alternative mechanisms, namely exosome-mediated 3'-5' exonucleolytic degradation, or deadenlyation-dependent mRNA decaping and subsequent 5'-3' exonucleolytic degradation by XRN1. May also be involved in post-transcriptional maturation of mRNA poly(A) tails. PAN3 acts as a positive regulator for PAN activity, recruiting the catalytic subunit PAN2 to mRNA via its interaction with RNA and with PAB1.</text>
</comment>
<keyword evidence="7 8" id="KW-0175">Coiled coil</keyword>
<comment type="similarity">
    <text evidence="8">Belongs to the protein kinase superfamily. PAN3 family.</text>
</comment>
<name>A0A1Y2E7C7_9PEZI</name>
<evidence type="ECO:0000256" key="8">
    <source>
        <dbReference type="HAMAP-Rule" id="MF_03181"/>
    </source>
</evidence>